<dbReference type="Proteomes" id="UP001139408">
    <property type="component" value="Unassembled WGS sequence"/>
</dbReference>
<sequence>MSIEQLADSSYICKKVAPINIAIMASLDYLVARGLPKAPTELQHHHYMKYVFSDDAMLFLGFDNMHHAVDFNDNLIANNGWLLVNTDIRRRYCHSTNVYCR</sequence>
<name>A0A9X2CCP3_9GAMM</name>
<keyword evidence="2" id="KW-1185">Reference proteome</keyword>
<accession>A0A9X2CCP3</accession>
<reference evidence="1" key="1">
    <citation type="submission" date="2022-01" db="EMBL/GenBank/DDBJ databases">
        <title>Whole genome-based taxonomy of the Shewanellaceae.</title>
        <authorList>
            <person name="Martin-Rodriguez A.J."/>
        </authorList>
    </citation>
    <scope>NUCLEOTIDE SEQUENCE</scope>
    <source>
        <strain evidence="1">DSM 23803</strain>
    </source>
</reference>
<gene>
    <name evidence="1" type="ORF">L2749_03650</name>
</gene>
<protein>
    <submittedName>
        <fullName evidence="1">Uncharacterized protein</fullName>
    </submittedName>
</protein>
<dbReference type="Gene3D" id="3.40.190.10">
    <property type="entry name" value="Periplasmic binding protein-like II"/>
    <property type="match status" value="2"/>
</dbReference>
<dbReference type="AlphaFoldDB" id="A0A9X2CCP3"/>
<dbReference type="RefSeq" id="WP_188924068.1">
    <property type="nucleotide sequence ID" value="NZ_BMQI01000006.1"/>
</dbReference>
<proteinExistence type="predicted"/>
<comment type="caution">
    <text evidence="1">The sequence shown here is derived from an EMBL/GenBank/DDBJ whole genome shotgun (WGS) entry which is preliminary data.</text>
</comment>
<evidence type="ECO:0000313" key="1">
    <source>
        <dbReference type="EMBL" id="MCL1104352.1"/>
    </source>
</evidence>
<organism evidence="1 2">
    <name type="scientific">Shewanella algicola</name>
    <dbReference type="NCBI Taxonomy" id="640633"/>
    <lineage>
        <taxon>Bacteria</taxon>
        <taxon>Pseudomonadati</taxon>
        <taxon>Pseudomonadota</taxon>
        <taxon>Gammaproteobacteria</taxon>
        <taxon>Alteromonadales</taxon>
        <taxon>Shewanellaceae</taxon>
        <taxon>Shewanella</taxon>
    </lineage>
</organism>
<dbReference type="EMBL" id="JAKILJ010000005">
    <property type="protein sequence ID" value="MCL1104352.1"/>
    <property type="molecule type" value="Genomic_DNA"/>
</dbReference>
<evidence type="ECO:0000313" key="2">
    <source>
        <dbReference type="Proteomes" id="UP001139408"/>
    </source>
</evidence>